<gene>
    <name evidence="1" type="ORF">DM819_09795</name>
</gene>
<comment type="caution">
    <text evidence="1">The sequence shown here is derived from an EMBL/GenBank/DDBJ whole genome shotgun (WGS) entry which is preliminary data.</text>
</comment>
<sequence length="81" mass="8799">MALLNRCVVAILVFWLELWEATLAWRVAPLPGVAPFPVGAGLPANTGEAGAISALEQVQFFCPQRQNPYLHAQIGVLRNES</sequence>
<dbReference type="AlphaFoldDB" id="A0ABD6N491"/>
<accession>A0ABD6N491</accession>
<reference evidence="1 2" key="1">
    <citation type="submission" date="2018-06" db="EMBL/GenBank/DDBJ databases">
        <title>Bacteria isolated from soil of Wuhan.</title>
        <authorList>
            <person name="Xiang W."/>
            <person name="Huang C."/>
        </authorList>
    </citation>
    <scope>NUCLEOTIDE SEQUENCE [LARGE SCALE GENOMIC DNA]</scope>
    <source>
        <strain evidence="2">xwS4</strain>
    </source>
</reference>
<name>A0ABD6N491_9PSED</name>
<protein>
    <recommendedName>
        <fullName evidence="3">Secreted protein</fullName>
    </recommendedName>
</protein>
<evidence type="ECO:0000313" key="2">
    <source>
        <dbReference type="Proteomes" id="UP000704738"/>
    </source>
</evidence>
<proteinExistence type="predicted"/>
<evidence type="ECO:0000313" key="1">
    <source>
        <dbReference type="EMBL" id="NWL46136.1"/>
    </source>
</evidence>
<dbReference type="Proteomes" id="UP000704738">
    <property type="component" value="Unassembled WGS sequence"/>
</dbReference>
<organism evidence="1 2">
    <name type="scientific">Pseudomonas hunanensis</name>
    <dbReference type="NCBI Taxonomy" id="1247546"/>
    <lineage>
        <taxon>Bacteria</taxon>
        <taxon>Pseudomonadati</taxon>
        <taxon>Pseudomonadota</taxon>
        <taxon>Gammaproteobacteria</taxon>
        <taxon>Pseudomonadales</taxon>
        <taxon>Pseudomonadaceae</taxon>
        <taxon>Pseudomonas</taxon>
    </lineage>
</organism>
<evidence type="ECO:0008006" key="3">
    <source>
        <dbReference type="Google" id="ProtNLM"/>
    </source>
</evidence>
<dbReference type="EMBL" id="QJRE01000102">
    <property type="protein sequence ID" value="NWL46136.1"/>
    <property type="molecule type" value="Genomic_DNA"/>
</dbReference>